<dbReference type="Proteomes" id="UP001589834">
    <property type="component" value="Unassembled WGS sequence"/>
</dbReference>
<dbReference type="Gene3D" id="3.10.20.310">
    <property type="entry name" value="membrane protein fhac"/>
    <property type="match status" value="1"/>
</dbReference>
<dbReference type="EMBL" id="JBHLTN010000014">
    <property type="protein sequence ID" value="MFC0592423.1"/>
    <property type="molecule type" value="Genomic_DNA"/>
</dbReference>
<evidence type="ECO:0000256" key="8">
    <source>
        <dbReference type="ARBA" id="ARBA00023306"/>
    </source>
</evidence>
<evidence type="ECO:0000256" key="1">
    <source>
        <dbReference type="ARBA" id="ARBA00004370"/>
    </source>
</evidence>
<proteinExistence type="inferred from homology"/>
<comment type="subunit">
    <text evidence="9">Part of a complex composed of FtsB, FtsL and FtsQ.</text>
</comment>
<evidence type="ECO:0000256" key="9">
    <source>
        <dbReference type="HAMAP-Rule" id="MF_00911"/>
    </source>
</evidence>
<evidence type="ECO:0000256" key="3">
    <source>
        <dbReference type="ARBA" id="ARBA00022519"/>
    </source>
</evidence>
<accession>A0ABV6PU03</accession>
<keyword evidence="12" id="KW-1185">Reference proteome</keyword>
<organism evidence="11 12">
    <name type="scientific">Ottowia pentelensis</name>
    <dbReference type="NCBI Taxonomy" id="511108"/>
    <lineage>
        <taxon>Bacteria</taxon>
        <taxon>Pseudomonadati</taxon>
        <taxon>Pseudomonadota</taxon>
        <taxon>Betaproteobacteria</taxon>
        <taxon>Burkholderiales</taxon>
        <taxon>Comamonadaceae</taxon>
        <taxon>Ottowia</taxon>
    </lineage>
</organism>
<dbReference type="RefSeq" id="WP_377481729.1">
    <property type="nucleotide sequence ID" value="NZ_JBHLTN010000014.1"/>
</dbReference>
<comment type="caution">
    <text evidence="11">The sequence shown here is derived from an EMBL/GenBank/DDBJ whole genome shotgun (WGS) entry which is preliminary data.</text>
</comment>
<evidence type="ECO:0000256" key="5">
    <source>
        <dbReference type="ARBA" id="ARBA00022692"/>
    </source>
</evidence>
<sequence>MSSSLALPFDVRLMNFTTAVLVSALLLAGVAAGLWWVLRNPMFTIGQITVTGDTQHISRAGLRASVEPRLAGNFFTLDLGAVQAAFQQVPWVRKATVRREFPNRLAVQLHEYVPVAQWGEGDTHLVDGQGKVFEVSDFDGADSELPTLLGPEGQAPAVLAMYRALEPLLAPLDTTIDSLELEPRGHWHANLASGAAIELGQGAEPVLAERLSQFASTAAEVAARHQRTVADIETADLRHVGGYALRLRGVTTVQAADRRAKR</sequence>
<keyword evidence="3 9" id="KW-0997">Cell inner membrane</keyword>
<dbReference type="HAMAP" id="MF_00911">
    <property type="entry name" value="FtsQ_subfam"/>
    <property type="match status" value="1"/>
</dbReference>
<protein>
    <recommendedName>
        <fullName evidence="9">Cell division protein FtsQ</fullName>
    </recommendedName>
</protein>
<feature type="domain" description="POTRA" evidence="10">
    <location>
        <begin position="43"/>
        <end position="112"/>
    </location>
</feature>
<dbReference type="InterPro" id="IPR026579">
    <property type="entry name" value="FtsQ"/>
</dbReference>
<evidence type="ECO:0000313" key="11">
    <source>
        <dbReference type="EMBL" id="MFC0592423.1"/>
    </source>
</evidence>
<keyword evidence="2 9" id="KW-1003">Cell membrane</keyword>
<comment type="function">
    <text evidence="9">Essential cell division protein. May link together the upstream cell division proteins, which are predominantly cytoplasmic, with the downstream cell division proteins, which are predominantly periplasmic. May control correct divisome assembly.</text>
</comment>
<gene>
    <name evidence="9" type="primary">ftsQ</name>
    <name evidence="11" type="ORF">ACFFGG_07625</name>
</gene>
<comment type="similarity">
    <text evidence="9">Belongs to the FtsQ/DivIB family. FtsQ subfamily.</text>
</comment>
<evidence type="ECO:0000256" key="2">
    <source>
        <dbReference type="ARBA" id="ARBA00022475"/>
    </source>
</evidence>
<dbReference type="InterPro" id="IPR013685">
    <property type="entry name" value="POTRA_FtsQ_type"/>
</dbReference>
<dbReference type="InterPro" id="IPR005548">
    <property type="entry name" value="Cell_div_FtsQ/DivIB_C"/>
</dbReference>
<dbReference type="PANTHER" id="PTHR35851:SF1">
    <property type="entry name" value="CELL DIVISION PROTEIN FTSQ"/>
    <property type="match status" value="1"/>
</dbReference>
<evidence type="ECO:0000256" key="7">
    <source>
        <dbReference type="ARBA" id="ARBA00023136"/>
    </source>
</evidence>
<evidence type="ECO:0000259" key="10">
    <source>
        <dbReference type="PROSITE" id="PS51779"/>
    </source>
</evidence>
<dbReference type="Pfam" id="PF08478">
    <property type="entry name" value="POTRA_1"/>
    <property type="match status" value="1"/>
</dbReference>
<keyword evidence="5 9" id="KW-0812">Transmembrane</keyword>
<reference evidence="11 12" key="1">
    <citation type="submission" date="2024-09" db="EMBL/GenBank/DDBJ databases">
        <authorList>
            <person name="Sun Q."/>
            <person name="Mori K."/>
        </authorList>
    </citation>
    <scope>NUCLEOTIDE SEQUENCE [LARGE SCALE GENOMIC DNA]</scope>
    <source>
        <strain evidence="11 12">NCAIM B.02336</strain>
    </source>
</reference>
<dbReference type="Gene3D" id="3.40.50.11690">
    <property type="entry name" value="Cell division protein FtsQ/DivIB"/>
    <property type="match status" value="1"/>
</dbReference>
<keyword evidence="6 9" id="KW-1133">Transmembrane helix</keyword>
<keyword evidence="4 9" id="KW-0132">Cell division</keyword>
<dbReference type="PANTHER" id="PTHR35851">
    <property type="entry name" value="CELL DIVISION PROTEIN FTSQ"/>
    <property type="match status" value="1"/>
</dbReference>
<evidence type="ECO:0000313" key="12">
    <source>
        <dbReference type="Proteomes" id="UP001589834"/>
    </source>
</evidence>
<comment type="subcellular location">
    <subcellularLocation>
        <location evidence="9">Cell inner membrane</location>
        <topology evidence="9">Single-pass type II membrane protein</topology>
    </subcellularLocation>
    <subcellularLocation>
        <location evidence="1">Membrane</location>
    </subcellularLocation>
    <text evidence="9">Localizes to the division septum.</text>
</comment>
<keyword evidence="7 9" id="KW-0472">Membrane</keyword>
<dbReference type="PROSITE" id="PS51779">
    <property type="entry name" value="POTRA"/>
    <property type="match status" value="1"/>
</dbReference>
<evidence type="ECO:0000256" key="4">
    <source>
        <dbReference type="ARBA" id="ARBA00022618"/>
    </source>
</evidence>
<name>A0ABV6PU03_9BURK</name>
<dbReference type="InterPro" id="IPR034746">
    <property type="entry name" value="POTRA"/>
</dbReference>
<evidence type="ECO:0000256" key="6">
    <source>
        <dbReference type="ARBA" id="ARBA00022989"/>
    </source>
</evidence>
<feature type="transmembrane region" description="Helical" evidence="9">
    <location>
        <begin position="20"/>
        <end position="38"/>
    </location>
</feature>
<dbReference type="Pfam" id="PF03799">
    <property type="entry name" value="FtsQ_DivIB_C"/>
    <property type="match status" value="1"/>
</dbReference>
<dbReference type="GO" id="GO:0051301">
    <property type="term" value="P:cell division"/>
    <property type="evidence" value="ECO:0007669"/>
    <property type="project" value="UniProtKB-KW"/>
</dbReference>
<dbReference type="InterPro" id="IPR045335">
    <property type="entry name" value="FtsQ_C_sf"/>
</dbReference>
<keyword evidence="8 9" id="KW-0131">Cell cycle</keyword>